<dbReference type="GO" id="GO:0005576">
    <property type="term" value="C:extracellular region"/>
    <property type="evidence" value="ECO:0007669"/>
    <property type="project" value="UniProtKB-SubCell"/>
</dbReference>
<protein>
    <recommendedName>
        <fullName evidence="15">Superoxide dismutase [Cu-Zn]</fullName>
        <ecNumber evidence="15">1.15.1.1</ecNumber>
    </recommendedName>
</protein>
<evidence type="ECO:0000256" key="15">
    <source>
        <dbReference type="RuleBase" id="RU000393"/>
    </source>
</evidence>
<comment type="catalytic activity">
    <reaction evidence="15">
        <text>2 superoxide + 2 H(+) = H2O2 + O2</text>
        <dbReference type="Rhea" id="RHEA:20696"/>
        <dbReference type="ChEBI" id="CHEBI:15378"/>
        <dbReference type="ChEBI" id="CHEBI:15379"/>
        <dbReference type="ChEBI" id="CHEBI:16240"/>
        <dbReference type="ChEBI" id="CHEBI:18421"/>
        <dbReference type="EC" id="1.15.1.1"/>
    </reaction>
</comment>
<evidence type="ECO:0000256" key="7">
    <source>
        <dbReference type="ARBA" id="ARBA00022833"/>
    </source>
</evidence>
<dbReference type="FunFam" id="2.60.40.200:FF:000008">
    <property type="entry name" value="Superoxide dismutase [Cu-Zn]"/>
    <property type="match status" value="1"/>
</dbReference>
<dbReference type="PANTHER" id="PTHR10003">
    <property type="entry name" value="SUPEROXIDE DISMUTASE CU-ZN -RELATED"/>
    <property type="match status" value="1"/>
</dbReference>
<dbReference type="GO" id="GO:0005794">
    <property type="term" value="C:Golgi apparatus"/>
    <property type="evidence" value="ECO:0007669"/>
    <property type="project" value="UniProtKB-SubCell"/>
</dbReference>
<evidence type="ECO:0000256" key="1">
    <source>
        <dbReference type="ARBA" id="ARBA00004239"/>
    </source>
</evidence>
<evidence type="ECO:0000256" key="10">
    <source>
        <dbReference type="ARBA" id="ARBA00023008"/>
    </source>
</evidence>
<evidence type="ECO:0000256" key="5">
    <source>
        <dbReference type="ARBA" id="ARBA00022723"/>
    </source>
</evidence>
<evidence type="ECO:0000256" key="12">
    <source>
        <dbReference type="ARBA" id="ARBA00023157"/>
    </source>
</evidence>
<dbReference type="EC" id="1.15.1.1" evidence="15"/>
<keyword evidence="8" id="KW-0049">Antioxidant</keyword>
<dbReference type="GO" id="GO:0004784">
    <property type="term" value="F:superoxide dismutase activity"/>
    <property type="evidence" value="ECO:0007669"/>
    <property type="project" value="UniProtKB-EC"/>
</dbReference>
<dbReference type="Proteomes" id="UP000314982">
    <property type="component" value="Unassembled WGS sequence"/>
</dbReference>
<dbReference type="PRINTS" id="PR00068">
    <property type="entry name" value="CUZNDISMTASE"/>
</dbReference>
<name>A0A4W5QFQ6_9TELE</name>
<keyword evidence="13" id="KW-0325">Glycoprotein</keyword>
<keyword evidence="12" id="KW-1015">Disulfide bond</keyword>
<evidence type="ECO:0000313" key="18">
    <source>
        <dbReference type="Proteomes" id="UP000314982"/>
    </source>
</evidence>
<comment type="subcellular location">
    <subcellularLocation>
        <location evidence="2">Golgi apparatus</location>
        <location evidence="2">trans-Golgi network</location>
    </subcellularLocation>
    <subcellularLocation>
        <location evidence="1">Secreted</location>
        <location evidence="1">Extracellular space</location>
    </subcellularLocation>
</comment>
<keyword evidence="10 15" id="KW-0186">Copper</keyword>
<evidence type="ECO:0000256" key="4">
    <source>
        <dbReference type="ARBA" id="ARBA00022525"/>
    </source>
</evidence>
<dbReference type="GO" id="GO:0008201">
    <property type="term" value="F:heparin binding"/>
    <property type="evidence" value="ECO:0007669"/>
    <property type="project" value="Ensembl"/>
</dbReference>
<dbReference type="InterPro" id="IPR018152">
    <property type="entry name" value="SOD_Cu/Zn_BS"/>
</dbReference>
<evidence type="ECO:0000256" key="3">
    <source>
        <dbReference type="ARBA" id="ARBA00010457"/>
    </source>
</evidence>
<comment type="cofactor">
    <cofactor evidence="15">
        <name>Zn(2+)</name>
        <dbReference type="ChEBI" id="CHEBI:29105"/>
    </cofactor>
    <text evidence="15">Binds 1 zinc ion per subunit.</text>
</comment>
<reference evidence="18" key="1">
    <citation type="submission" date="2018-06" db="EMBL/GenBank/DDBJ databases">
        <title>Genome assembly of Danube salmon.</title>
        <authorList>
            <person name="Macqueen D.J."/>
            <person name="Gundappa M.K."/>
        </authorList>
    </citation>
    <scope>NUCLEOTIDE SEQUENCE [LARGE SCALE GENOMIC DNA]</scope>
</reference>
<sequence>MFEGVRDYKTFGNHCPTGRGEAERKRRSERLHKIARTMPLFHPTLLLVLVSFQACSSTHSQEAASNMAPPEATEYNTTVYAACKMRPSTKLGEGLPKVYGQVLFKQEYPEGTLKVLFLLHGFPSQSDHQPKAIHIHQYGDLSEGCDSTGGHYNPYRVPHPSHPGDFGNFVAHQGRVHKLTESKATLFGGLSVLGRAVVVHEKADDLGQGGDAGSLLHGNAGRRLACCTIGMSSPKLWDKHHHRQQRRRG</sequence>
<dbReference type="PROSITE" id="PS00087">
    <property type="entry name" value="SOD_CU_ZN_1"/>
    <property type="match status" value="1"/>
</dbReference>
<comment type="function">
    <text evidence="14">Protect the extracellular space from toxic effect of reactive oxygen intermediates by converting superoxide radicals into hydrogen peroxide and oxygen.</text>
</comment>
<keyword evidence="6" id="KW-0732">Signal</keyword>
<dbReference type="GO" id="GO:0005507">
    <property type="term" value="F:copper ion binding"/>
    <property type="evidence" value="ECO:0007669"/>
    <property type="project" value="InterPro"/>
</dbReference>
<proteinExistence type="inferred from homology"/>
<dbReference type="SUPFAM" id="SSF49329">
    <property type="entry name" value="Cu,Zn superoxide dismutase-like"/>
    <property type="match status" value="1"/>
</dbReference>
<dbReference type="Pfam" id="PF00080">
    <property type="entry name" value="Sod_Cu"/>
    <property type="match status" value="1"/>
</dbReference>
<dbReference type="Gene3D" id="2.60.40.200">
    <property type="entry name" value="Superoxide dismutase, copper/zinc binding domain"/>
    <property type="match status" value="1"/>
</dbReference>
<dbReference type="InterPro" id="IPR024134">
    <property type="entry name" value="SOD_Cu/Zn_/chaperone"/>
</dbReference>
<evidence type="ECO:0000259" key="16">
    <source>
        <dbReference type="Pfam" id="PF00080"/>
    </source>
</evidence>
<dbReference type="GeneTree" id="ENSGT00940000162224"/>
<comment type="cofactor">
    <cofactor evidence="15">
        <name>Cu cation</name>
        <dbReference type="ChEBI" id="CHEBI:23378"/>
    </cofactor>
    <text evidence="15">Binds 1 copper ion per subunit.</text>
</comment>
<evidence type="ECO:0000256" key="14">
    <source>
        <dbReference type="ARBA" id="ARBA00060347"/>
    </source>
</evidence>
<feature type="domain" description="Superoxide dismutase copper/zinc binding" evidence="16">
    <location>
        <begin position="98"/>
        <end position="229"/>
    </location>
</feature>
<comment type="similarity">
    <text evidence="3 15">Belongs to the Cu-Zn superoxide dismutase family.</text>
</comment>
<evidence type="ECO:0000256" key="11">
    <source>
        <dbReference type="ARBA" id="ARBA00023034"/>
    </source>
</evidence>
<dbReference type="PROSITE" id="PS00332">
    <property type="entry name" value="SOD_CU_ZN_2"/>
    <property type="match status" value="1"/>
</dbReference>
<comment type="function">
    <text evidence="15">Destroys radicals which are normally produced within the cells and which are toxic to biological systems.</text>
</comment>
<keyword evidence="18" id="KW-1185">Reference proteome</keyword>
<evidence type="ECO:0000256" key="6">
    <source>
        <dbReference type="ARBA" id="ARBA00022729"/>
    </source>
</evidence>
<keyword evidence="7 15" id="KW-0862">Zinc</keyword>
<evidence type="ECO:0000256" key="9">
    <source>
        <dbReference type="ARBA" id="ARBA00023002"/>
    </source>
</evidence>
<reference evidence="17" key="2">
    <citation type="submission" date="2025-08" db="UniProtKB">
        <authorList>
            <consortium name="Ensembl"/>
        </authorList>
    </citation>
    <scope>IDENTIFICATION</scope>
</reference>
<keyword evidence="9 15" id="KW-0560">Oxidoreductase</keyword>
<dbReference type="Ensembl" id="ENSHHUT00000075212.1">
    <property type="protein sequence ID" value="ENSHHUP00000072808.1"/>
    <property type="gene ID" value="ENSHHUG00000042739.1"/>
</dbReference>
<dbReference type="AlphaFoldDB" id="A0A4W5QFQ6"/>
<organism evidence="17 18">
    <name type="scientific">Hucho hucho</name>
    <name type="common">huchen</name>
    <dbReference type="NCBI Taxonomy" id="62062"/>
    <lineage>
        <taxon>Eukaryota</taxon>
        <taxon>Metazoa</taxon>
        <taxon>Chordata</taxon>
        <taxon>Craniata</taxon>
        <taxon>Vertebrata</taxon>
        <taxon>Euteleostomi</taxon>
        <taxon>Actinopterygii</taxon>
        <taxon>Neopterygii</taxon>
        <taxon>Teleostei</taxon>
        <taxon>Protacanthopterygii</taxon>
        <taxon>Salmoniformes</taxon>
        <taxon>Salmonidae</taxon>
        <taxon>Salmoninae</taxon>
        <taxon>Hucho</taxon>
    </lineage>
</organism>
<keyword evidence="4" id="KW-0964">Secreted</keyword>
<dbReference type="InterPro" id="IPR001424">
    <property type="entry name" value="SOD_Cu_Zn_dom"/>
</dbReference>
<keyword evidence="11" id="KW-0333">Golgi apparatus</keyword>
<dbReference type="STRING" id="62062.ENSHHUP00000072808"/>
<evidence type="ECO:0000256" key="13">
    <source>
        <dbReference type="ARBA" id="ARBA00023180"/>
    </source>
</evidence>
<keyword evidence="5 15" id="KW-0479">Metal-binding</keyword>
<evidence type="ECO:0000256" key="8">
    <source>
        <dbReference type="ARBA" id="ARBA00022862"/>
    </source>
</evidence>
<reference evidence="17" key="3">
    <citation type="submission" date="2025-09" db="UniProtKB">
        <authorList>
            <consortium name="Ensembl"/>
        </authorList>
    </citation>
    <scope>IDENTIFICATION</scope>
</reference>
<dbReference type="CDD" id="cd00305">
    <property type="entry name" value="Cu-Zn_Superoxide_Dismutase"/>
    <property type="match status" value="1"/>
</dbReference>
<evidence type="ECO:0000256" key="2">
    <source>
        <dbReference type="ARBA" id="ARBA00004601"/>
    </source>
</evidence>
<accession>A0A4W5QFQ6</accession>
<dbReference type="InterPro" id="IPR036423">
    <property type="entry name" value="SOD-like_Cu/Zn_dom_sf"/>
</dbReference>
<evidence type="ECO:0000313" key="17">
    <source>
        <dbReference type="Ensembl" id="ENSHHUP00000072808.1"/>
    </source>
</evidence>